<evidence type="ECO:0000313" key="3">
    <source>
        <dbReference type="Proteomes" id="UP000244441"/>
    </source>
</evidence>
<organism evidence="2 3">
    <name type="scientific">Saccharobesus litoralis</name>
    <dbReference type="NCBI Taxonomy" id="2172099"/>
    <lineage>
        <taxon>Bacteria</taxon>
        <taxon>Pseudomonadati</taxon>
        <taxon>Pseudomonadota</taxon>
        <taxon>Gammaproteobacteria</taxon>
        <taxon>Alteromonadales</taxon>
        <taxon>Alteromonadaceae</taxon>
        <taxon>Saccharobesus</taxon>
    </lineage>
</organism>
<dbReference type="InterPro" id="IPR025669">
    <property type="entry name" value="AAA_dom"/>
</dbReference>
<dbReference type="KEGG" id="cate:C2869_04780"/>
<protein>
    <recommendedName>
        <fullName evidence="1">AAA domain-containing protein</fullName>
    </recommendedName>
</protein>
<keyword evidence="3" id="KW-1185">Reference proteome</keyword>
<dbReference type="PANTHER" id="PTHR13696">
    <property type="entry name" value="P-LOOP CONTAINING NUCLEOSIDE TRIPHOSPHATE HYDROLASE"/>
    <property type="match status" value="1"/>
</dbReference>
<dbReference type="Pfam" id="PF13614">
    <property type="entry name" value="AAA_31"/>
    <property type="match status" value="1"/>
</dbReference>
<name>A0A2S0VNK4_9ALTE</name>
<dbReference type="RefSeq" id="WP_108601868.1">
    <property type="nucleotide sequence ID" value="NZ_CP026604.1"/>
</dbReference>
<accession>A0A2S0VNK4</accession>
<evidence type="ECO:0000259" key="1">
    <source>
        <dbReference type="Pfam" id="PF13614"/>
    </source>
</evidence>
<evidence type="ECO:0000313" key="2">
    <source>
        <dbReference type="EMBL" id="AWB65794.1"/>
    </source>
</evidence>
<dbReference type="InterPro" id="IPR050678">
    <property type="entry name" value="DNA_Partitioning_ATPase"/>
</dbReference>
<sequence length="416" mass="47785">MATDKQADKTADKLRTWSARAKKVAAARRQHYLEDRTEKRVRTFRTFNKTEAGQWLGYRYTTQFTRDFEEHCQDIDIQRSDNKNFAFTLENLHQIADRLSIPAFERTDEEQLQVIAFANLKGGVGKTTASIHSAIGLATCNNRRYRIGFIDCDPQGSATIYGPDANNQDDFTVGDLLSENYELDDGETNEEFVYSCFQDTHIPNLKFLPAKIDDFMFEQYAEEMQFSSDDQYCAYRLLKERIIDVVEDKFDIIVIDTPPSFNKVFLNSLYASTAIVIPFAPDFLAYDSTLKYVERLQSIYMTLKRAGHQGFDMERFLITNFDAASAARSKGQATQQRLVNEFRSVFGADTFSSVINNTPAIPTCSEMLASIFDLRQSDYPRTTKQLVQGLENMKAYVNELEQQILLNWTNNQELDI</sequence>
<feature type="domain" description="AAA" evidence="1">
    <location>
        <begin position="113"/>
        <end position="303"/>
    </location>
</feature>
<dbReference type="AlphaFoldDB" id="A0A2S0VNK4"/>
<dbReference type="Proteomes" id="UP000244441">
    <property type="component" value="Chromosome"/>
</dbReference>
<proteinExistence type="predicted"/>
<dbReference type="SUPFAM" id="SSF52540">
    <property type="entry name" value="P-loop containing nucleoside triphosphate hydrolases"/>
    <property type="match status" value="1"/>
</dbReference>
<dbReference type="InterPro" id="IPR027417">
    <property type="entry name" value="P-loop_NTPase"/>
</dbReference>
<dbReference type="OrthoDB" id="9156966at2"/>
<dbReference type="Gene3D" id="3.40.50.300">
    <property type="entry name" value="P-loop containing nucleotide triphosphate hydrolases"/>
    <property type="match status" value="1"/>
</dbReference>
<dbReference type="PANTHER" id="PTHR13696:SF52">
    <property type="entry name" value="PARA FAMILY PROTEIN CT_582"/>
    <property type="match status" value="1"/>
</dbReference>
<dbReference type="EMBL" id="CP026604">
    <property type="protein sequence ID" value="AWB65794.1"/>
    <property type="molecule type" value="Genomic_DNA"/>
</dbReference>
<gene>
    <name evidence="2" type="ORF">C2869_04780</name>
</gene>
<reference evidence="2 3" key="1">
    <citation type="submission" date="2018-01" db="EMBL/GenBank/DDBJ databases">
        <title>Genome sequence of a Cantenovulum-like bacteria.</title>
        <authorList>
            <person name="Tan W.R."/>
            <person name="Lau N.-S."/>
            <person name="Go F."/>
            <person name="Amirul A.-A.A."/>
        </authorList>
    </citation>
    <scope>NUCLEOTIDE SEQUENCE [LARGE SCALE GENOMIC DNA]</scope>
    <source>
        <strain evidence="2 3">CCB-QB4</strain>
    </source>
</reference>
<dbReference type="CDD" id="cd02042">
    <property type="entry name" value="ParAB_family"/>
    <property type="match status" value="1"/>
</dbReference>